<dbReference type="GO" id="GO:0000731">
    <property type="term" value="P:DNA synthesis involved in DNA repair"/>
    <property type="evidence" value="ECO:0007669"/>
    <property type="project" value="TreeGrafter"/>
</dbReference>
<organism evidence="2">
    <name type="scientific">bioreactor metagenome</name>
    <dbReference type="NCBI Taxonomy" id="1076179"/>
    <lineage>
        <taxon>unclassified sequences</taxon>
        <taxon>metagenomes</taxon>
        <taxon>ecological metagenomes</taxon>
    </lineage>
</organism>
<dbReference type="Gene3D" id="3.40.50.300">
    <property type="entry name" value="P-loop containing nucleotide triphosphate hydrolases"/>
    <property type="match status" value="2"/>
</dbReference>
<dbReference type="SUPFAM" id="SSF52540">
    <property type="entry name" value="P-loop containing nucleoside triphosphate hydrolases"/>
    <property type="match status" value="1"/>
</dbReference>
<dbReference type="AlphaFoldDB" id="A0A644TNA3"/>
<dbReference type="InterPro" id="IPR003959">
    <property type="entry name" value="ATPase_AAA_core"/>
</dbReference>
<name>A0A644TNA3_9ZZZZ</name>
<dbReference type="Pfam" id="PF13304">
    <property type="entry name" value="AAA_21"/>
    <property type="match status" value="1"/>
</dbReference>
<proteinExistence type="predicted"/>
<dbReference type="GO" id="GO:0016887">
    <property type="term" value="F:ATP hydrolysis activity"/>
    <property type="evidence" value="ECO:0007669"/>
    <property type="project" value="InterPro"/>
</dbReference>
<evidence type="ECO:0000313" key="2">
    <source>
        <dbReference type="EMBL" id="MPL68410.1"/>
    </source>
</evidence>
<gene>
    <name evidence="2" type="ORF">SDC9_14131</name>
</gene>
<dbReference type="PANTHER" id="PTHR32182">
    <property type="entry name" value="DNA REPLICATION AND REPAIR PROTEIN RECF"/>
    <property type="match status" value="1"/>
</dbReference>
<accession>A0A644TNA3</accession>
<dbReference type="GO" id="GO:0006302">
    <property type="term" value="P:double-strand break repair"/>
    <property type="evidence" value="ECO:0007669"/>
    <property type="project" value="TreeGrafter"/>
</dbReference>
<protein>
    <recommendedName>
        <fullName evidence="1">ATPase AAA-type core domain-containing protein</fullName>
    </recommendedName>
</protein>
<dbReference type="InterPro" id="IPR027417">
    <property type="entry name" value="P-loop_NTPase"/>
</dbReference>
<dbReference type="PANTHER" id="PTHR32182:SF25">
    <property type="entry name" value="SLR1056 PROTEIN"/>
    <property type="match status" value="1"/>
</dbReference>
<evidence type="ECO:0000259" key="1">
    <source>
        <dbReference type="Pfam" id="PF13304"/>
    </source>
</evidence>
<sequence length="616" mass="73057">MELVYLWVEDYKNIKKQGFNFSPRFRCEFFPVYEKYTDEKGEEKEKLKDDCELKITPKENHLKDFFGKNINITAIVGENGSGKSSILEIIKYGSSSNYDFKTRTETIYPQCFYVLYDKNNDLYIFKGAEEKQNNSIKNIFYVKYSDKNINKIFQNIYYSSSDTFHSYPELSTSYQISEHITNVTNAYMYQKLAETIQINHKHKLTSYKQLMDYLIDIHIENGILAFYKNNMKFPNHFNKPTNLVFYIDYKYIYTEFKGLKLDENLHNKLQGLMSKSQKNDRNNIEYMIKHFSILCIIVQYDRGLKNTVDFKIEDFFNGIDFTSSTLDIIDSIIAKLNKKYFIDGVENNIIEEYFKSIFRIIELLKDFDKYYKNEMFIIPIDLETDKILELIDLHKNITATTFSFFSYSFEPLMSGGHNQFFNFFAKLFYALNYPYNSLPRDNKKILLFLDEPDVFLHPNWQQKYINILINFLNINYSQYKFHIIITSHSSFILSDLPKENIIFLEKGKQVYPFEDGKQTFGANIHTLLSHGFFMKDGLMGEFAKDKIDTAIKYLNQKVLTNDELDYCENIISIIGEPIIKRELQRMLDSKRLSEIGLIKKQIAELQKELDKKENKK</sequence>
<feature type="domain" description="ATPase AAA-type core" evidence="1">
    <location>
        <begin position="413"/>
        <end position="494"/>
    </location>
</feature>
<dbReference type="GO" id="GO:0005524">
    <property type="term" value="F:ATP binding"/>
    <property type="evidence" value="ECO:0007669"/>
    <property type="project" value="InterPro"/>
</dbReference>
<dbReference type="EMBL" id="VSSQ01000041">
    <property type="protein sequence ID" value="MPL68410.1"/>
    <property type="molecule type" value="Genomic_DNA"/>
</dbReference>
<reference evidence="2" key="1">
    <citation type="submission" date="2019-08" db="EMBL/GenBank/DDBJ databases">
        <authorList>
            <person name="Kucharzyk K."/>
            <person name="Murdoch R.W."/>
            <person name="Higgins S."/>
            <person name="Loffler F."/>
        </authorList>
    </citation>
    <scope>NUCLEOTIDE SEQUENCE</scope>
</reference>
<comment type="caution">
    <text evidence="2">The sequence shown here is derived from an EMBL/GenBank/DDBJ whole genome shotgun (WGS) entry which is preliminary data.</text>
</comment>